<evidence type="ECO:0000313" key="2">
    <source>
        <dbReference type="Proteomes" id="UP000000723"/>
    </source>
</evidence>
<gene>
    <name evidence="1" type="ordered locus">CFPG_695</name>
</gene>
<protein>
    <submittedName>
        <fullName evidence="1">Uncharacterized protein</fullName>
    </submittedName>
</protein>
<sequence length="111" mass="12758">MKAYFGWQRANKLGGSSFYAARMGLNGIECKMIPYAVIDDCEHCFLNGELCDFWKNIDPTEEQGWEQLSENYSDWLGLASPLFERAEELRYFILHNDHSNITLGNVGKLSK</sequence>
<keyword evidence="2" id="KW-1185">Reference proteome</keyword>
<dbReference type="HOGENOM" id="CLU_2153126_0_0_10"/>
<dbReference type="EMBL" id="AP010656">
    <property type="protein sequence ID" value="BAG83958.1"/>
    <property type="molecule type" value="Genomic_DNA"/>
</dbReference>
<dbReference type="AlphaFoldDB" id="B6YRY6"/>
<evidence type="ECO:0000313" key="1">
    <source>
        <dbReference type="EMBL" id="BAG83958.1"/>
    </source>
</evidence>
<accession>B6YRY6</accession>
<dbReference type="RefSeq" id="WP_012573717.1">
    <property type="nucleotide sequence ID" value="NC_011565.1"/>
</dbReference>
<proteinExistence type="predicted"/>
<organism evidence="1 2">
    <name type="scientific">Azobacteroides pseudotrichonymphae genomovar. CFP2</name>
    <dbReference type="NCBI Taxonomy" id="511995"/>
    <lineage>
        <taxon>Bacteria</taxon>
        <taxon>Pseudomonadati</taxon>
        <taxon>Bacteroidota</taxon>
        <taxon>Bacteroidia</taxon>
        <taxon>Bacteroidales</taxon>
        <taxon>Candidatus Azobacteroides</taxon>
    </lineage>
</organism>
<dbReference type="Proteomes" id="UP000000723">
    <property type="component" value="Chromosome"/>
</dbReference>
<reference evidence="2" key="1">
    <citation type="journal article" date="2008" name="Science">
        <title>Genome of an endosymbiont coupling N2 fixation to cellulolysis within RT protist cells in termite gut.</title>
        <authorList>
            <person name="Hongoh Y."/>
            <person name="Sharma V.K."/>
            <person name="Prakash T."/>
            <person name="Noda S."/>
            <person name="Toh H."/>
            <person name="Taylor T.D."/>
            <person name="Kudo T."/>
            <person name="Sakaki Y."/>
            <person name="Toyoda A."/>
            <person name="Hattori M."/>
            <person name="Ohkuma M."/>
        </authorList>
    </citation>
    <scope>NUCLEOTIDE SEQUENCE [LARGE SCALE GENOMIC DNA]</scope>
</reference>
<dbReference type="KEGG" id="aps:CFPG_695"/>
<name>B6YRY6_AZOPC</name>